<feature type="domain" description="F-box" evidence="2">
    <location>
        <begin position="1"/>
        <end position="46"/>
    </location>
</feature>
<organism evidence="3 4">
    <name type="scientific">Penicillium salamii</name>
    <dbReference type="NCBI Taxonomy" id="1612424"/>
    <lineage>
        <taxon>Eukaryota</taxon>
        <taxon>Fungi</taxon>
        <taxon>Dikarya</taxon>
        <taxon>Ascomycota</taxon>
        <taxon>Pezizomycotina</taxon>
        <taxon>Eurotiomycetes</taxon>
        <taxon>Eurotiomycetidae</taxon>
        <taxon>Eurotiales</taxon>
        <taxon>Aspergillaceae</taxon>
        <taxon>Penicillium</taxon>
    </lineage>
</organism>
<dbReference type="InterPro" id="IPR001810">
    <property type="entry name" value="F-box_dom"/>
</dbReference>
<accession>A0A9W4NRR5</accession>
<gene>
    <name evidence="3" type="ORF">PSALAMII_LOCUS8470</name>
</gene>
<protein>
    <recommendedName>
        <fullName evidence="2">F-box domain-containing protein</fullName>
    </recommendedName>
</protein>
<evidence type="ECO:0000259" key="2">
    <source>
        <dbReference type="PROSITE" id="PS50181"/>
    </source>
</evidence>
<dbReference type="SMART" id="SM00256">
    <property type="entry name" value="FBOX"/>
    <property type="match status" value="1"/>
</dbReference>
<evidence type="ECO:0000313" key="3">
    <source>
        <dbReference type="EMBL" id="CAG8408723.1"/>
    </source>
</evidence>
<evidence type="ECO:0000256" key="1">
    <source>
        <dbReference type="SAM" id="MobiDB-lite"/>
    </source>
</evidence>
<feature type="compositionally biased region" description="Acidic residues" evidence="1">
    <location>
        <begin position="251"/>
        <end position="273"/>
    </location>
</feature>
<evidence type="ECO:0000313" key="4">
    <source>
        <dbReference type="Proteomes" id="UP001152592"/>
    </source>
</evidence>
<dbReference type="Proteomes" id="UP001152592">
    <property type="component" value="Unassembled WGS sequence"/>
</dbReference>
<feature type="region of interest" description="Disordered" evidence="1">
    <location>
        <begin position="251"/>
        <end position="277"/>
    </location>
</feature>
<dbReference type="OrthoDB" id="416093at2759"/>
<dbReference type="PROSITE" id="PS50181">
    <property type="entry name" value="FBOX"/>
    <property type="match status" value="1"/>
</dbReference>
<dbReference type="SUPFAM" id="SSF81383">
    <property type="entry name" value="F-box domain"/>
    <property type="match status" value="1"/>
</dbReference>
<reference evidence="3" key="1">
    <citation type="submission" date="2021-07" db="EMBL/GenBank/DDBJ databases">
        <authorList>
            <person name="Branca A.L. A."/>
        </authorList>
    </citation>
    <scope>NUCLEOTIDE SEQUENCE</scope>
</reference>
<comment type="caution">
    <text evidence="3">The sequence shown here is derived from an EMBL/GenBank/DDBJ whole genome shotgun (WGS) entry which is preliminary data.</text>
</comment>
<sequence length="552" mass="62942">MLQLPTELIQLILLHCETPDFFQAARACRRLHDIAHSSREVILHRLFHTPGWFSDDLNALTTRQLYITLKCRSNTQLDGVEYQADLTTYGFPKVLDNRASAFESTRESNRALLVFKNDSTVYLVKFKDGKLIREAKWRSPGQDTGQVEIIQTAFDGLHGIYVLHRHKPFPDQELDPHHPFVQQAVESATNGGIYLAYHDLDTEETTVRMSAFPDHQGYTPLALSVMGKKFAISWQNTQDSEDHPVVLYELEDNESEGEDDESDDESEDEDTEMQQDGKITYASYRSYDLGRTQIRPAVRLTFNDRGFQLLCHCRGQTLHGSYRVLWDIYRRGSDRPYLANRCNVTFQYTPSLILPFSIGIPFFATHERGDVANGIPCHWQYLAFGTATHRVENWTVACLLRSEAFPRRRCTHVLNLDRGRRFDTWKVMAQLGEFEQSTTSQGSQVAASRCGTRIAVANWKTLYAWALNPVELLDTESTFYPPSWMSSSDTPVLRPVTLQLGAVCSQLRFTEKESELIAITDRGVMHINLNSSGPGKRNSLPGQEIICSEKQD</sequence>
<name>A0A9W4NRR5_9EURO</name>
<dbReference type="AlphaFoldDB" id="A0A9W4NRR5"/>
<dbReference type="InterPro" id="IPR036047">
    <property type="entry name" value="F-box-like_dom_sf"/>
</dbReference>
<dbReference type="EMBL" id="CAJVPD010000262">
    <property type="protein sequence ID" value="CAG8408723.1"/>
    <property type="molecule type" value="Genomic_DNA"/>
</dbReference>
<proteinExistence type="predicted"/>
<dbReference type="CDD" id="cd09917">
    <property type="entry name" value="F-box_SF"/>
    <property type="match status" value="1"/>
</dbReference>
<dbReference type="Pfam" id="PF12937">
    <property type="entry name" value="F-box-like"/>
    <property type="match status" value="1"/>
</dbReference>